<keyword evidence="3" id="KW-1185">Reference proteome</keyword>
<dbReference type="AlphaFoldDB" id="A0ABD1ISQ8"/>
<accession>A0ABD1ISQ8</accession>
<feature type="region of interest" description="Disordered" evidence="1">
    <location>
        <begin position="448"/>
        <end position="475"/>
    </location>
</feature>
<feature type="compositionally biased region" description="Basic and acidic residues" evidence="1">
    <location>
        <begin position="239"/>
        <end position="262"/>
    </location>
</feature>
<sequence length="744" mass="83532">MAHLSHASDSQALVQSMLQRLRLQEQRSDQASTTSEDISSRILQDVLDDGQNAAVETLTGAVGDNLRTPRTKWPGFRKASTKTSELSKGNTRHKDSLSFSDIEEVPRWERKQLRFAVAVDRISERKNGLVDEVQGHLQPRLNYENHTSRTVAIVDPGVSGEPLTQLTPGCVTQMMTASDRPRQDSLTIDDSVSFTDSFGQHGQAVDVEVVTEKNTDNVRKNKRKWAETKTKRFTQKIKEKWRDRHPSMERRNSRNGEKHTTDEQGSQENVVLPSPIGEAESEVTLSAQGYDSLFLATFDLGFSTSLMEEIFTGPEWTKFLAFSSSPQVNPENTDAHNTYLADGKQCEMFQEQITPAVFDSEAMLTDSDTASDNAGVMTYVGRAVYIESGKDSGNQLTSSEEVSHNQLWIDEMNSADQNSNTKYNSNESQSITENLEQYNVQDICHDQSETVSESNTGDIKDQNQMDSDLSQMSTSDVNPYQTEITAPAPEQTTASEINPHKEVMATPDTLDQPDTNDMVNPYLETQAGDVSETEDVSPYLLSQTGPNSNLGEGEENAPQLLSLMEFSYLKAGEGENSSAHDRRRRALHLEERETFIDEDNDDEDDTPSKSLSWKRIPLSPPPFPPPLPPQRTISVDSDSSSSLEIVPKKRRLDSTPRHVRFAEEVVILPAYIQPDVEDWPEEEEDEEEMEDAEDMDDREDMQEMTVPQEISSTKEATESPREAQPSLYNWILGITKKTKRKAQI</sequence>
<feature type="compositionally biased region" description="Acidic residues" evidence="1">
    <location>
        <begin position="596"/>
        <end position="605"/>
    </location>
</feature>
<evidence type="ECO:0000256" key="1">
    <source>
        <dbReference type="SAM" id="MobiDB-lite"/>
    </source>
</evidence>
<gene>
    <name evidence="2" type="ORF">ACEWY4_027351</name>
</gene>
<feature type="compositionally biased region" description="Polar residues" evidence="1">
    <location>
        <begin position="464"/>
        <end position="475"/>
    </location>
</feature>
<comment type="caution">
    <text evidence="2">The sequence shown here is derived from an EMBL/GenBank/DDBJ whole genome shotgun (WGS) entry which is preliminary data.</text>
</comment>
<feature type="compositionally biased region" description="Pro residues" evidence="1">
    <location>
        <begin position="618"/>
        <end position="629"/>
    </location>
</feature>
<feature type="region of interest" description="Disordered" evidence="1">
    <location>
        <begin position="593"/>
        <end position="649"/>
    </location>
</feature>
<name>A0ABD1ISQ8_9TELE</name>
<feature type="region of interest" description="Disordered" evidence="1">
    <location>
        <begin position="69"/>
        <end position="94"/>
    </location>
</feature>
<protein>
    <submittedName>
        <fullName evidence="2">Uncharacterized protein</fullName>
    </submittedName>
</protein>
<organism evidence="2 3">
    <name type="scientific">Coilia grayii</name>
    <name type="common">Gray's grenadier anchovy</name>
    <dbReference type="NCBI Taxonomy" id="363190"/>
    <lineage>
        <taxon>Eukaryota</taxon>
        <taxon>Metazoa</taxon>
        <taxon>Chordata</taxon>
        <taxon>Craniata</taxon>
        <taxon>Vertebrata</taxon>
        <taxon>Euteleostomi</taxon>
        <taxon>Actinopterygii</taxon>
        <taxon>Neopterygii</taxon>
        <taxon>Teleostei</taxon>
        <taxon>Clupei</taxon>
        <taxon>Clupeiformes</taxon>
        <taxon>Clupeoidei</taxon>
        <taxon>Engraulidae</taxon>
        <taxon>Coilinae</taxon>
        <taxon>Coilia</taxon>
    </lineage>
</organism>
<evidence type="ECO:0000313" key="2">
    <source>
        <dbReference type="EMBL" id="KAL2077847.1"/>
    </source>
</evidence>
<feature type="compositionally biased region" description="Acidic residues" evidence="1">
    <location>
        <begin position="675"/>
        <end position="702"/>
    </location>
</feature>
<dbReference type="Proteomes" id="UP001591681">
    <property type="component" value="Unassembled WGS sequence"/>
</dbReference>
<evidence type="ECO:0000313" key="3">
    <source>
        <dbReference type="Proteomes" id="UP001591681"/>
    </source>
</evidence>
<proteinExistence type="predicted"/>
<dbReference type="EMBL" id="JBHFQA010000024">
    <property type="protein sequence ID" value="KAL2077847.1"/>
    <property type="molecule type" value="Genomic_DNA"/>
</dbReference>
<reference evidence="2 3" key="1">
    <citation type="submission" date="2024-09" db="EMBL/GenBank/DDBJ databases">
        <title>A chromosome-level genome assembly of Gray's grenadier anchovy, Coilia grayii.</title>
        <authorList>
            <person name="Fu Z."/>
        </authorList>
    </citation>
    <scope>NUCLEOTIDE SEQUENCE [LARGE SCALE GENOMIC DNA]</scope>
    <source>
        <strain evidence="2">G4</strain>
        <tissue evidence="2">Muscle</tissue>
    </source>
</reference>
<feature type="region of interest" description="Disordered" evidence="1">
    <location>
        <begin position="673"/>
        <end position="723"/>
    </location>
</feature>
<feature type="region of interest" description="Disordered" evidence="1">
    <location>
        <begin position="239"/>
        <end position="269"/>
    </location>
</feature>